<keyword evidence="4" id="KW-1185">Reference proteome</keyword>
<evidence type="ECO:0000313" key="3">
    <source>
        <dbReference type="EMBL" id="KAG0268322.1"/>
    </source>
</evidence>
<accession>A0A9P6UAV2</accession>
<evidence type="ECO:0000259" key="1">
    <source>
        <dbReference type="PROSITE" id="PS50404"/>
    </source>
</evidence>
<dbReference type="InterPro" id="IPR010987">
    <property type="entry name" value="Glutathione-S-Trfase_C-like"/>
</dbReference>
<dbReference type="InterPro" id="IPR004045">
    <property type="entry name" value="Glutathione_S-Trfase_N"/>
</dbReference>
<dbReference type="EMBL" id="JAAAJB010000054">
    <property type="protein sequence ID" value="KAG0268322.1"/>
    <property type="molecule type" value="Genomic_DNA"/>
</dbReference>
<evidence type="ECO:0008006" key="5">
    <source>
        <dbReference type="Google" id="ProtNLM"/>
    </source>
</evidence>
<dbReference type="Pfam" id="PF14497">
    <property type="entry name" value="GST_C_3"/>
    <property type="match status" value="1"/>
</dbReference>
<organism evidence="3 4">
    <name type="scientific">Actinomortierella ambigua</name>
    <dbReference type="NCBI Taxonomy" id="1343610"/>
    <lineage>
        <taxon>Eukaryota</taxon>
        <taxon>Fungi</taxon>
        <taxon>Fungi incertae sedis</taxon>
        <taxon>Mucoromycota</taxon>
        <taxon>Mortierellomycotina</taxon>
        <taxon>Mortierellomycetes</taxon>
        <taxon>Mortierellales</taxon>
        <taxon>Mortierellaceae</taxon>
        <taxon>Actinomortierella</taxon>
    </lineage>
</organism>
<sequence length="247" mass="27972">MTVVPSSTSTSLTFAQMSELAAAKGNTLKLKYFPFHGMVEAARFLVYTSGEKYEFVHPEAWPEDKVNTPFGVLPVLNIITESGDNLELAELAVIENFLAKRSGFLGNSVWEESIISMIVSSTSTVFDKYIVMVIRSPDSIRQELLDRWLDLTLPEWIKYHEQYLINSGNTGYYLKGSNEVSLAEIKTATLLPAIMKIAEKREYFSEEKTPALFKVLETAKKHPEYARWLASEEYKDYTAKNIALLGF</sequence>
<dbReference type="Proteomes" id="UP000807716">
    <property type="component" value="Unassembled WGS sequence"/>
</dbReference>
<feature type="domain" description="GST N-terminal" evidence="1">
    <location>
        <begin position="26"/>
        <end position="106"/>
    </location>
</feature>
<dbReference type="PROSITE" id="PS50404">
    <property type="entry name" value="GST_NTER"/>
    <property type="match status" value="1"/>
</dbReference>
<dbReference type="SUPFAM" id="SSF52833">
    <property type="entry name" value="Thioredoxin-like"/>
    <property type="match status" value="1"/>
</dbReference>
<protein>
    <recommendedName>
        <fullName evidence="5">GST N-terminal domain-containing protein</fullName>
    </recommendedName>
</protein>
<dbReference type="InterPro" id="IPR050213">
    <property type="entry name" value="GST_superfamily"/>
</dbReference>
<dbReference type="InterPro" id="IPR036282">
    <property type="entry name" value="Glutathione-S-Trfase_C_sf"/>
</dbReference>
<dbReference type="Gene3D" id="1.20.1050.10">
    <property type="match status" value="1"/>
</dbReference>
<reference evidence="3" key="1">
    <citation type="journal article" date="2020" name="Fungal Divers.">
        <title>Resolving the Mortierellaceae phylogeny through synthesis of multi-gene phylogenetics and phylogenomics.</title>
        <authorList>
            <person name="Vandepol N."/>
            <person name="Liber J."/>
            <person name="Desiro A."/>
            <person name="Na H."/>
            <person name="Kennedy M."/>
            <person name="Barry K."/>
            <person name="Grigoriev I.V."/>
            <person name="Miller A.N."/>
            <person name="O'Donnell K."/>
            <person name="Stajich J.E."/>
            <person name="Bonito G."/>
        </authorList>
    </citation>
    <scope>NUCLEOTIDE SEQUENCE</scope>
    <source>
        <strain evidence="3">BC1065</strain>
    </source>
</reference>
<dbReference type="GO" id="GO:0006749">
    <property type="term" value="P:glutathione metabolic process"/>
    <property type="evidence" value="ECO:0007669"/>
    <property type="project" value="TreeGrafter"/>
</dbReference>
<feature type="domain" description="GST C-terminal" evidence="2">
    <location>
        <begin position="108"/>
        <end position="242"/>
    </location>
</feature>
<dbReference type="PANTHER" id="PTHR11571">
    <property type="entry name" value="GLUTATHIONE S-TRANSFERASE"/>
    <property type="match status" value="1"/>
</dbReference>
<dbReference type="InterPro" id="IPR036249">
    <property type="entry name" value="Thioredoxin-like_sf"/>
</dbReference>
<dbReference type="GO" id="GO:0004364">
    <property type="term" value="F:glutathione transferase activity"/>
    <property type="evidence" value="ECO:0007669"/>
    <property type="project" value="TreeGrafter"/>
</dbReference>
<dbReference type="PANTHER" id="PTHR11571:SF150">
    <property type="entry name" value="GLUTATHIONE S-TRANSFERASE"/>
    <property type="match status" value="1"/>
</dbReference>
<gene>
    <name evidence="3" type="ORF">DFQ27_007058</name>
</gene>
<evidence type="ECO:0000259" key="2">
    <source>
        <dbReference type="PROSITE" id="PS50405"/>
    </source>
</evidence>
<dbReference type="PROSITE" id="PS50405">
    <property type="entry name" value="GST_CTER"/>
    <property type="match status" value="1"/>
</dbReference>
<dbReference type="Gene3D" id="3.40.30.10">
    <property type="entry name" value="Glutaredoxin"/>
    <property type="match status" value="1"/>
</dbReference>
<comment type="caution">
    <text evidence="3">The sequence shown here is derived from an EMBL/GenBank/DDBJ whole genome shotgun (WGS) entry which is preliminary data.</text>
</comment>
<evidence type="ECO:0000313" key="4">
    <source>
        <dbReference type="Proteomes" id="UP000807716"/>
    </source>
</evidence>
<name>A0A9P6UAV2_9FUNG</name>
<dbReference type="InterPro" id="IPR004046">
    <property type="entry name" value="GST_C"/>
</dbReference>
<dbReference type="AlphaFoldDB" id="A0A9P6UAV2"/>
<dbReference type="SUPFAM" id="SSF47616">
    <property type="entry name" value="GST C-terminal domain-like"/>
    <property type="match status" value="1"/>
</dbReference>
<dbReference type="OrthoDB" id="414243at2759"/>
<proteinExistence type="predicted"/>